<name>A0A367GP02_9SPHI</name>
<feature type="transmembrane region" description="Helical" evidence="1">
    <location>
        <begin position="90"/>
        <end position="111"/>
    </location>
</feature>
<dbReference type="Proteomes" id="UP000253209">
    <property type="component" value="Unassembled WGS sequence"/>
</dbReference>
<keyword evidence="3" id="KW-1185">Reference proteome</keyword>
<dbReference type="EMBL" id="QGDC01000005">
    <property type="protein sequence ID" value="RCH54788.1"/>
    <property type="molecule type" value="Genomic_DNA"/>
</dbReference>
<dbReference type="AlphaFoldDB" id="A0A367GP02"/>
<accession>A0A367GP02</accession>
<feature type="transmembrane region" description="Helical" evidence="1">
    <location>
        <begin position="6"/>
        <end position="23"/>
    </location>
</feature>
<keyword evidence="1" id="KW-0812">Transmembrane</keyword>
<reference evidence="2 3" key="1">
    <citation type="submission" date="2018-05" db="EMBL/GenBank/DDBJ databases">
        <title>Mucilaginibacter hurinus sp. nov., isolated from briquette warehouse soil.</title>
        <authorList>
            <person name="Choi L."/>
        </authorList>
    </citation>
    <scope>NUCLEOTIDE SEQUENCE [LARGE SCALE GENOMIC DNA]</scope>
    <source>
        <strain evidence="2 3">ZR32</strain>
    </source>
</reference>
<evidence type="ECO:0000313" key="3">
    <source>
        <dbReference type="Proteomes" id="UP000253209"/>
    </source>
</evidence>
<dbReference type="InterPro" id="IPR025962">
    <property type="entry name" value="SdpI/YhfL"/>
</dbReference>
<gene>
    <name evidence="2" type="ORF">DJ568_09905</name>
</gene>
<evidence type="ECO:0000313" key="2">
    <source>
        <dbReference type="EMBL" id="RCH54788.1"/>
    </source>
</evidence>
<protein>
    <submittedName>
        <fullName evidence="2">SdpI/YhfL protein family</fullName>
    </submittedName>
</protein>
<dbReference type="OrthoDB" id="3173919at2"/>
<keyword evidence="1" id="KW-0472">Membrane</keyword>
<evidence type="ECO:0000256" key="1">
    <source>
        <dbReference type="SAM" id="Phobius"/>
    </source>
</evidence>
<dbReference type="Pfam" id="PF13630">
    <property type="entry name" value="SdpI"/>
    <property type="match status" value="1"/>
</dbReference>
<sequence>MNAESLFIGPQLIGIILLAVGFIQKRFPPKSINAFYGYRMPSSMKTQQTWDTANRYSAILMIKIGIVLIVTGVALSATLGVLNIKNDLRVGISAIILMATSIISCILLIVLTEKHLSKKFDT</sequence>
<keyword evidence="1" id="KW-1133">Transmembrane helix</keyword>
<proteinExistence type="predicted"/>
<comment type="caution">
    <text evidence="2">The sequence shown here is derived from an EMBL/GenBank/DDBJ whole genome shotgun (WGS) entry which is preliminary data.</text>
</comment>
<organism evidence="2 3">
    <name type="scientific">Mucilaginibacter hurinus</name>
    <dbReference type="NCBI Taxonomy" id="2201324"/>
    <lineage>
        <taxon>Bacteria</taxon>
        <taxon>Pseudomonadati</taxon>
        <taxon>Bacteroidota</taxon>
        <taxon>Sphingobacteriia</taxon>
        <taxon>Sphingobacteriales</taxon>
        <taxon>Sphingobacteriaceae</taxon>
        <taxon>Mucilaginibacter</taxon>
    </lineage>
</organism>
<dbReference type="RefSeq" id="WP_114005114.1">
    <property type="nucleotide sequence ID" value="NZ_QGDC01000005.1"/>
</dbReference>
<feature type="transmembrane region" description="Helical" evidence="1">
    <location>
        <begin position="64"/>
        <end position="84"/>
    </location>
</feature>